<feature type="region of interest" description="Disordered" evidence="4">
    <location>
        <begin position="408"/>
        <end position="570"/>
    </location>
</feature>
<evidence type="ECO:0000256" key="1">
    <source>
        <dbReference type="ARBA" id="ARBA00004245"/>
    </source>
</evidence>
<name>S3C9R5_OPHP1</name>
<dbReference type="HOGENOM" id="CLU_004583_0_0_1"/>
<keyword evidence="3" id="KW-0206">Cytoskeleton</keyword>
<dbReference type="Proteomes" id="UP000016923">
    <property type="component" value="Unassembled WGS sequence"/>
</dbReference>
<evidence type="ECO:0000313" key="7">
    <source>
        <dbReference type="Proteomes" id="UP000016923"/>
    </source>
</evidence>
<dbReference type="VEuPathDB" id="FungiDB:F503_08840"/>
<evidence type="ECO:0000259" key="5">
    <source>
        <dbReference type="PROSITE" id="PS51460"/>
    </source>
</evidence>
<feature type="compositionally biased region" description="Low complexity" evidence="4">
    <location>
        <begin position="709"/>
        <end position="720"/>
    </location>
</feature>
<evidence type="ECO:0000256" key="4">
    <source>
        <dbReference type="SAM" id="MobiDB-lite"/>
    </source>
</evidence>
<dbReference type="PROSITE" id="PS51460">
    <property type="entry name" value="GAR"/>
    <property type="match status" value="1"/>
</dbReference>
<organism evidence="6 7">
    <name type="scientific">Ophiostoma piceae (strain UAMH 11346)</name>
    <name type="common">Sap stain fungus</name>
    <dbReference type="NCBI Taxonomy" id="1262450"/>
    <lineage>
        <taxon>Eukaryota</taxon>
        <taxon>Fungi</taxon>
        <taxon>Dikarya</taxon>
        <taxon>Ascomycota</taxon>
        <taxon>Pezizomycotina</taxon>
        <taxon>Sordariomycetes</taxon>
        <taxon>Sordariomycetidae</taxon>
        <taxon>Ophiostomatales</taxon>
        <taxon>Ophiostomataceae</taxon>
        <taxon>Ophiostoma</taxon>
    </lineage>
</organism>
<dbReference type="Pfam" id="PF02187">
    <property type="entry name" value="GAS2"/>
    <property type="match status" value="1"/>
</dbReference>
<dbReference type="SUPFAM" id="SSF143575">
    <property type="entry name" value="GAS2 domain-like"/>
    <property type="match status" value="1"/>
</dbReference>
<protein>
    <submittedName>
        <fullName evidence="6">Gas2 domain-containing protein</fullName>
    </submittedName>
</protein>
<feature type="compositionally biased region" description="Acidic residues" evidence="4">
    <location>
        <begin position="428"/>
        <end position="445"/>
    </location>
</feature>
<keyword evidence="2" id="KW-0963">Cytoplasm</keyword>
<comment type="subcellular location">
    <subcellularLocation>
        <location evidence="1">Cytoplasm</location>
        <location evidence="1">Cytoskeleton</location>
    </subcellularLocation>
</comment>
<reference evidence="6 7" key="1">
    <citation type="journal article" date="2013" name="BMC Genomics">
        <title>The genome and transcriptome of the pine saprophyte Ophiostoma piceae, and a comparison with the bark beetle-associated pine pathogen Grosmannia clavigera.</title>
        <authorList>
            <person name="Haridas S."/>
            <person name="Wang Y."/>
            <person name="Lim L."/>
            <person name="Massoumi Alamouti S."/>
            <person name="Jackman S."/>
            <person name="Docking R."/>
            <person name="Robertson G."/>
            <person name="Birol I."/>
            <person name="Bohlmann J."/>
            <person name="Breuil C."/>
        </authorList>
    </citation>
    <scope>NUCLEOTIDE SEQUENCE [LARGE SCALE GENOMIC DNA]</scope>
    <source>
        <strain evidence="6 7">UAMH 11346</strain>
    </source>
</reference>
<dbReference type="Gene3D" id="3.30.920.20">
    <property type="entry name" value="Gas2-like domain"/>
    <property type="match status" value="1"/>
</dbReference>
<feature type="compositionally biased region" description="Polar residues" evidence="4">
    <location>
        <begin position="140"/>
        <end position="154"/>
    </location>
</feature>
<dbReference type="GO" id="GO:0008017">
    <property type="term" value="F:microtubule binding"/>
    <property type="evidence" value="ECO:0007669"/>
    <property type="project" value="InterPro"/>
</dbReference>
<proteinExistence type="predicted"/>
<feature type="region of interest" description="Disordered" evidence="4">
    <location>
        <begin position="583"/>
        <end position="603"/>
    </location>
</feature>
<dbReference type="OMA" id="ATWAFEA"/>
<feature type="compositionally biased region" description="Low complexity" evidence="4">
    <location>
        <begin position="832"/>
        <end position="841"/>
    </location>
</feature>
<dbReference type="AlphaFoldDB" id="S3C9R5"/>
<feature type="region of interest" description="Disordered" evidence="4">
    <location>
        <begin position="818"/>
        <end position="956"/>
    </location>
</feature>
<accession>S3C9R5</accession>
<feature type="compositionally biased region" description="Low complexity" evidence="4">
    <location>
        <begin position="886"/>
        <end position="897"/>
    </location>
</feature>
<dbReference type="STRING" id="1262450.S3C9R5"/>
<feature type="compositionally biased region" description="Gly residues" evidence="4">
    <location>
        <begin position="868"/>
        <end position="879"/>
    </location>
</feature>
<feature type="region of interest" description="Disordered" evidence="4">
    <location>
        <begin position="105"/>
        <end position="173"/>
    </location>
</feature>
<evidence type="ECO:0000256" key="3">
    <source>
        <dbReference type="ARBA" id="ARBA00023212"/>
    </source>
</evidence>
<dbReference type="GO" id="GO:0005856">
    <property type="term" value="C:cytoskeleton"/>
    <property type="evidence" value="ECO:0007669"/>
    <property type="project" value="UniProtKB-SubCell"/>
</dbReference>
<feature type="compositionally biased region" description="Polar residues" evidence="4">
    <location>
        <begin position="671"/>
        <end position="680"/>
    </location>
</feature>
<sequence>MSLSGFPILAARTSRLAVPSRQYYRNSSGSPTRQRQQHFQQHVDDLITQLTPTNAVSALRHPTGPLKACLDVATASEQSFAMRAALASSSIQEWLDELSDWDWPEAGGSCGFEEPDTKRQSMGSTAHYTSSTTPTSSPPQARTLSPSTPKTPDQQILRAVKPGGSNGSESESGWMGSLLASDVLDYERRIAEITHEIEELEVEDMKQHVLHHHILPLSPPGTPPIGGGGRLRASASSASLSTLTKMDDLTAVVTAIVLQALPLLSKLTRLLDVWRIRLIVLKKIPTLLSALSAADLAIQSAWNAIRVENKNGDARPTLRREEFGVMKSVVEDKVSRAAQITDFMLDSLDGWEDTIPEKWIDRIDAAERGYGEWVAACERKIREGDWKRIASDRPILTPPVQLRSIAIPGPDVQIEAGPDTPMTTIHNEDEEDEGADLETAGDESMVDQSTASLILPETPRRHPLSGQSSLESLRSEPELPSFKLAKPSNNMEGDEPVSPPASIIHNPSDSLLPSDMDIGSDAPIPRGLSKKFRDDVSNLGDISYLSAGDDLEPLPAANRSPSSSPPDFRASVRSTVTFNDMPTVAELPGEESPTEPKTPLESSFMFDDLTNDEIAMSQDLSIPDIPQEMNQDAPQDSPFSTRRLSVTSEDDQLQQQISEILESIPAKIHLSSQPSPSFSHLNPPDFKMPVQPRKPRTHSSQSFHGPDGTTTRSLSSMSTRSMTPSFLLAPAYARKPRQQRGNQDIKLYHLSRSTGEAPIKLFIRLVGGSGERVMVRVGGGWADLSEYLKEYASHHSRRSKSGGESAKIEIRDLPVTLPTSSSVATSLHNRVGSSPPSRPGSAMDRRRPESPLGMPSLNVRKVRRATGGSLGSSLGGSLGGDSNDTSALSISNGNSSSKRPPQTPLASVTNNTDSNSPSSGGSGRSRSSSAVSWTEEDSSLGMSGPRAKNIEMSDESKAWVESVKERVRIASGERRTVSGDMEGKFGDIGKVGGTKRVFRRGLPGKVVEK</sequence>
<keyword evidence="7" id="KW-1185">Reference proteome</keyword>
<feature type="domain" description="GAR" evidence="5">
    <location>
        <begin position="709"/>
        <end position="795"/>
    </location>
</feature>
<feature type="compositionally biased region" description="Low complexity" evidence="4">
    <location>
        <begin position="907"/>
        <end position="932"/>
    </location>
</feature>
<evidence type="ECO:0000256" key="2">
    <source>
        <dbReference type="ARBA" id="ARBA00022490"/>
    </source>
</evidence>
<evidence type="ECO:0000313" key="6">
    <source>
        <dbReference type="EMBL" id="EPE02963.1"/>
    </source>
</evidence>
<feature type="compositionally biased region" description="Polar residues" evidence="4">
    <location>
        <begin position="818"/>
        <end position="828"/>
    </location>
</feature>
<dbReference type="OrthoDB" id="5409589at2759"/>
<gene>
    <name evidence="6" type="ORF">F503_08840</name>
</gene>
<dbReference type="InterPro" id="IPR003108">
    <property type="entry name" value="GAR_dom"/>
</dbReference>
<feature type="compositionally biased region" description="Low complexity" evidence="4">
    <location>
        <begin position="129"/>
        <end position="139"/>
    </location>
</feature>
<dbReference type="InterPro" id="IPR036534">
    <property type="entry name" value="GAR_dom_sf"/>
</dbReference>
<feature type="region of interest" description="Disordered" evidence="4">
    <location>
        <begin position="671"/>
        <end position="720"/>
    </location>
</feature>
<dbReference type="eggNOG" id="ENOG502S51C">
    <property type="taxonomic scope" value="Eukaryota"/>
</dbReference>
<dbReference type="EMBL" id="KE148172">
    <property type="protein sequence ID" value="EPE02963.1"/>
    <property type="molecule type" value="Genomic_DNA"/>
</dbReference>